<gene>
    <name evidence="2" type="ORF">KI387_036953</name>
</gene>
<dbReference type="AlphaFoldDB" id="A0AA38FRP7"/>
<feature type="non-terminal residue" evidence="2">
    <location>
        <position position="1"/>
    </location>
</feature>
<dbReference type="EMBL" id="JAHRHJ020000007">
    <property type="protein sequence ID" value="KAH9309042.1"/>
    <property type="molecule type" value="Genomic_DNA"/>
</dbReference>
<evidence type="ECO:0000256" key="1">
    <source>
        <dbReference type="SAM" id="MobiDB-lite"/>
    </source>
</evidence>
<keyword evidence="3" id="KW-1185">Reference proteome</keyword>
<reference evidence="2 3" key="1">
    <citation type="journal article" date="2021" name="Nat. Plants">
        <title>The Taxus genome provides insights into paclitaxel biosynthesis.</title>
        <authorList>
            <person name="Xiong X."/>
            <person name="Gou J."/>
            <person name="Liao Q."/>
            <person name="Li Y."/>
            <person name="Zhou Q."/>
            <person name="Bi G."/>
            <person name="Li C."/>
            <person name="Du R."/>
            <person name="Wang X."/>
            <person name="Sun T."/>
            <person name="Guo L."/>
            <person name="Liang H."/>
            <person name="Lu P."/>
            <person name="Wu Y."/>
            <person name="Zhang Z."/>
            <person name="Ro D.K."/>
            <person name="Shang Y."/>
            <person name="Huang S."/>
            <person name="Yan J."/>
        </authorList>
    </citation>
    <scope>NUCLEOTIDE SEQUENCE [LARGE SCALE GENOMIC DNA]</scope>
    <source>
        <strain evidence="2">Ta-2019</strain>
    </source>
</reference>
<evidence type="ECO:0000313" key="3">
    <source>
        <dbReference type="Proteomes" id="UP000824469"/>
    </source>
</evidence>
<evidence type="ECO:0000313" key="2">
    <source>
        <dbReference type="EMBL" id="KAH9309042.1"/>
    </source>
</evidence>
<comment type="caution">
    <text evidence="2">The sequence shown here is derived from an EMBL/GenBank/DDBJ whole genome shotgun (WGS) entry which is preliminary data.</text>
</comment>
<name>A0AA38FRP7_TAXCH</name>
<feature type="non-terminal residue" evidence="2">
    <location>
        <position position="51"/>
    </location>
</feature>
<accession>A0AA38FRP7</accession>
<dbReference type="Proteomes" id="UP000824469">
    <property type="component" value="Unassembled WGS sequence"/>
</dbReference>
<feature type="compositionally biased region" description="Basic and acidic residues" evidence="1">
    <location>
        <begin position="18"/>
        <end position="43"/>
    </location>
</feature>
<protein>
    <submittedName>
        <fullName evidence="2">Uncharacterized protein</fullName>
    </submittedName>
</protein>
<sequence>IPKVAEREEIEAIETLEEEKLKRSVEPMLNKEKEESAEKDHGKNGGPILTI</sequence>
<proteinExistence type="predicted"/>
<feature type="region of interest" description="Disordered" evidence="1">
    <location>
        <begin position="18"/>
        <end position="51"/>
    </location>
</feature>
<organism evidence="2 3">
    <name type="scientific">Taxus chinensis</name>
    <name type="common">Chinese yew</name>
    <name type="synonym">Taxus wallichiana var. chinensis</name>
    <dbReference type="NCBI Taxonomy" id="29808"/>
    <lineage>
        <taxon>Eukaryota</taxon>
        <taxon>Viridiplantae</taxon>
        <taxon>Streptophyta</taxon>
        <taxon>Embryophyta</taxon>
        <taxon>Tracheophyta</taxon>
        <taxon>Spermatophyta</taxon>
        <taxon>Pinopsida</taxon>
        <taxon>Pinidae</taxon>
        <taxon>Conifers II</taxon>
        <taxon>Cupressales</taxon>
        <taxon>Taxaceae</taxon>
        <taxon>Taxus</taxon>
    </lineage>
</organism>